<dbReference type="SUPFAM" id="SSF56601">
    <property type="entry name" value="beta-lactamase/transpeptidase-like"/>
    <property type="match status" value="1"/>
</dbReference>
<dbReference type="InterPro" id="IPR012338">
    <property type="entry name" value="Beta-lactam/transpept-like"/>
</dbReference>
<name>A0ABV7XDK8_9SPHN</name>
<evidence type="ECO:0000313" key="3">
    <source>
        <dbReference type="EMBL" id="MFC3713823.1"/>
    </source>
</evidence>
<keyword evidence="1" id="KW-0732">Signal</keyword>
<feature type="chain" id="PRO_5047106420" evidence="1">
    <location>
        <begin position="19"/>
        <end position="493"/>
    </location>
</feature>
<evidence type="ECO:0000259" key="2">
    <source>
        <dbReference type="Pfam" id="PF00144"/>
    </source>
</evidence>
<dbReference type="Proteomes" id="UP001595615">
    <property type="component" value="Unassembled WGS sequence"/>
</dbReference>
<evidence type="ECO:0000313" key="4">
    <source>
        <dbReference type="Proteomes" id="UP001595615"/>
    </source>
</evidence>
<keyword evidence="3" id="KW-0378">Hydrolase</keyword>
<sequence>MKLRAAMLALLLSTGAHAATPDKATLAEVDKIFADWRLASHAPGVAYGIVADGKLVHVKGLGIQDTERQRPVTTDSLFRIASMSKAFTALAILKLRDEGKLSLDAPAENYVPELKSWRYPTTDSPKISVRNLITHTAGFVEDNPWGDRQQVMSEAEFTALLKEGVAFSRAPGLAMEYSNLGYALLGRIITNVSGMPYQRYIGDTMMKPLGMKSTGYDIFASPADRRAIGYRWQDNGWVREPDMKDGTFGAMGGVETSADDFAKWVRFLLDAWPARDGADNGPVKRSTVREIVTGDNFVSGSMRAANIGGNACRQASTYAMGWTVSDDCDLGRVVRHTGGYPGYGSVVLLLPDKGVGVFAFSSRTYGGASLPAMRAALALNKAGALTDRDTPVSSGLTAAYDAAKAVWKAGDINAAPLGNNMLLDLDAARWKKAIADVKAQVGTCKTDAPIRPISAMEGRFTWTCDTGRISGRVQRSPKQAMEIQALEFTPAAP</sequence>
<dbReference type="PANTHER" id="PTHR46825:SF10">
    <property type="entry name" value="BETA-LACTAMASE-RELATED DOMAIN-CONTAINING PROTEIN"/>
    <property type="match status" value="1"/>
</dbReference>
<dbReference type="Pfam" id="PF00144">
    <property type="entry name" value="Beta-lactamase"/>
    <property type="match status" value="1"/>
</dbReference>
<evidence type="ECO:0000256" key="1">
    <source>
        <dbReference type="SAM" id="SignalP"/>
    </source>
</evidence>
<feature type="signal peptide" evidence="1">
    <location>
        <begin position="1"/>
        <end position="18"/>
    </location>
</feature>
<proteinExistence type="predicted"/>
<feature type="domain" description="Beta-lactamase-related" evidence="2">
    <location>
        <begin position="40"/>
        <end position="377"/>
    </location>
</feature>
<dbReference type="PANTHER" id="PTHR46825">
    <property type="entry name" value="D-ALANYL-D-ALANINE-CARBOXYPEPTIDASE/ENDOPEPTIDASE AMPH"/>
    <property type="match status" value="1"/>
</dbReference>
<gene>
    <name evidence="3" type="ORF">ACFOMD_14700</name>
</gene>
<reference evidence="4" key="1">
    <citation type="journal article" date="2019" name="Int. J. Syst. Evol. Microbiol.">
        <title>The Global Catalogue of Microorganisms (GCM) 10K type strain sequencing project: providing services to taxonomists for standard genome sequencing and annotation.</title>
        <authorList>
            <consortium name="The Broad Institute Genomics Platform"/>
            <consortium name="The Broad Institute Genome Sequencing Center for Infectious Disease"/>
            <person name="Wu L."/>
            <person name="Ma J."/>
        </authorList>
    </citation>
    <scope>NUCLEOTIDE SEQUENCE [LARGE SCALE GENOMIC DNA]</scope>
    <source>
        <strain evidence="4">KCTC 42644</strain>
    </source>
</reference>
<organism evidence="3 4">
    <name type="scientific">Sphingoaurantiacus capsulatus</name>
    <dbReference type="NCBI Taxonomy" id="1771310"/>
    <lineage>
        <taxon>Bacteria</taxon>
        <taxon>Pseudomonadati</taxon>
        <taxon>Pseudomonadota</taxon>
        <taxon>Alphaproteobacteria</taxon>
        <taxon>Sphingomonadales</taxon>
        <taxon>Sphingosinicellaceae</taxon>
        <taxon>Sphingoaurantiacus</taxon>
    </lineage>
</organism>
<dbReference type="Gene3D" id="3.40.710.10">
    <property type="entry name" value="DD-peptidase/beta-lactamase superfamily"/>
    <property type="match status" value="1"/>
</dbReference>
<comment type="caution">
    <text evidence="3">The sequence shown here is derived from an EMBL/GenBank/DDBJ whole genome shotgun (WGS) entry which is preliminary data.</text>
</comment>
<protein>
    <submittedName>
        <fullName evidence="3">Serine hydrolase domain-containing protein</fullName>
        <ecNumber evidence="3">3.-.-.-</ecNumber>
    </submittedName>
</protein>
<accession>A0ABV7XDK8</accession>
<dbReference type="RefSeq" id="WP_380862691.1">
    <property type="nucleotide sequence ID" value="NZ_JBHRXV010000011.1"/>
</dbReference>
<keyword evidence="4" id="KW-1185">Reference proteome</keyword>
<dbReference type="GO" id="GO:0016787">
    <property type="term" value="F:hydrolase activity"/>
    <property type="evidence" value="ECO:0007669"/>
    <property type="project" value="UniProtKB-KW"/>
</dbReference>
<dbReference type="InterPro" id="IPR050491">
    <property type="entry name" value="AmpC-like"/>
</dbReference>
<dbReference type="EC" id="3.-.-.-" evidence="3"/>
<dbReference type="EMBL" id="JBHRXV010000011">
    <property type="protein sequence ID" value="MFC3713823.1"/>
    <property type="molecule type" value="Genomic_DNA"/>
</dbReference>
<dbReference type="InterPro" id="IPR001466">
    <property type="entry name" value="Beta-lactam-related"/>
</dbReference>